<protein>
    <submittedName>
        <fullName evidence="4">Dnase</fullName>
    </submittedName>
</protein>
<evidence type="ECO:0000256" key="3">
    <source>
        <dbReference type="PIRSR" id="PIRSR005902-1"/>
    </source>
</evidence>
<dbReference type="GO" id="GO:0005829">
    <property type="term" value="C:cytosol"/>
    <property type="evidence" value="ECO:0007669"/>
    <property type="project" value="TreeGrafter"/>
</dbReference>
<dbReference type="InterPro" id="IPR032466">
    <property type="entry name" value="Metal_Hydrolase"/>
</dbReference>
<evidence type="ECO:0000313" key="5">
    <source>
        <dbReference type="Proteomes" id="UP000051813"/>
    </source>
</evidence>
<dbReference type="Proteomes" id="UP000051813">
    <property type="component" value="Unassembled WGS sequence"/>
</dbReference>
<dbReference type="SUPFAM" id="SSF51556">
    <property type="entry name" value="Metallo-dependent hydrolases"/>
    <property type="match status" value="1"/>
</dbReference>
<keyword evidence="2" id="KW-0378">Hydrolase</keyword>
<reference evidence="4 5" key="1">
    <citation type="journal article" date="2015" name="Genome Announc.">
        <title>Expanding the biotechnology potential of lactobacilli through comparative genomics of 213 strains and associated genera.</title>
        <authorList>
            <person name="Sun Z."/>
            <person name="Harris H.M."/>
            <person name="McCann A."/>
            <person name="Guo C."/>
            <person name="Argimon S."/>
            <person name="Zhang W."/>
            <person name="Yang X."/>
            <person name="Jeffery I.B."/>
            <person name="Cooney J.C."/>
            <person name="Kagawa T.F."/>
            <person name="Liu W."/>
            <person name="Song Y."/>
            <person name="Salvetti E."/>
            <person name="Wrobel A."/>
            <person name="Rasinkangas P."/>
            <person name="Parkhill J."/>
            <person name="Rea M.C."/>
            <person name="O'Sullivan O."/>
            <person name="Ritari J."/>
            <person name="Douillard F.P."/>
            <person name="Paul Ross R."/>
            <person name="Yang R."/>
            <person name="Briner A.E."/>
            <person name="Felis G.E."/>
            <person name="de Vos W.M."/>
            <person name="Barrangou R."/>
            <person name="Klaenhammer T.R."/>
            <person name="Caufield P.W."/>
            <person name="Cui Y."/>
            <person name="Zhang H."/>
            <person name="O'Toole P.W."/>
        </authorList>
    </citation>
    <scope>NUCLEOTIDE SEQUENCE [LARGE SCALE GENOMIC DNA]</scope>
    <source>
        <strain evidence="4 5">DSM 20335</strain>
    </source>
</reference>
<name>A0A0R2BJU4_9LACO</name>
<sequence length="259" mass="29096">MKIFDSHTHLNDEAFLGQEATYVQRAAQLGVVKMAMVGSNTKLNAGALKLAADFPQLYAIIGWHPEDAKDFDAVAEQELRQQLQLPKVIAVGEIGLDYHWDTSPRDVQRTVFRKQLALAKELDLPVSIHTREALQDTYDILKAAQLPAGRIIMHSFNAEVEWVKRFLDLGAYLSYSGVVTFKNAAYLRDSLKQTPLDKLLVETDAPYLTPIPYRGKMNEPGYTRYVVEGIAKELGLPTATIAQQTYRNALKVFDLEDSK</sequence>
<evidence type="ECO:0000256" key="1">
    <source>
        <dbReference type="ARBA" id="ARBA00022723"/>
    </source>
</evidence>
<dbReference type="EMBL" id="AYYK01000001">
    <property type="protein sequence ID" value="KRM79790.1"/>
    <property type="molecule type" value="Genomic_DNA"/>
</dbReference>
<dbReference type="InterPro" id="IPR018228">
    <property type="entry name" value="DNase_TatD-rel_CS"/>
</dbReference>
<dbReference type="InterPro" id="IPR001130">
    <property type="entry name" value="TatD-like"/>
</dbReference>
<dbReference type="PATRIC" id="fig|1423738.3.peg.496"/>
<dbReference type="FunFam" id="3.20.20.140:FF:000005">
    <property type="entry name" value="TatD family hydrolase"/>
    <property type="match status" value="1"/>
</dbReference>
<evidence type="ECO:0000256" key="2">
    <source>
        <dbReference type="ARBA" id="ARBA00022801"/>
    </source>
</evidence>
<organism evidence="4 5">
    <name type="scientific">Lapidilactobacillus dextrinicus DSM 20335</name>
    <dbReference type="NCBI Taxonomy" id="1423738"/>
    <lineage>
        <taxon>Bacteria</taxon>
        <taxon>Bacillati</taxon>
        <taxon>Bacillota</taxon>
        <taxon>Bacilli</taxon>
        <taxon>Lactobacillales</taxon>
        <taxon>Lactobacillaceae</taxon>
        <taxon>Lapidilactobacillus</taxon>
    </lineage>
</organism>
<accession>A0A0R2BJU4</accession>
<proteinExistence type="predicted"/>
<comment type="caution">
    <text evidence="4">The sequence shown here is derived from an EMBL/GenBank/DDBJ whole genome shotgun (WGS) entry which is preliminary data.</text>
</comment>
<dbReference type="NCBIfam" id="TIGR00010">
    <property type="entry name" value="YchF/TatD family DNA exonuclease"/>
    <property type="match status" value="1"/>
</dbReference>
<dbReference type="GO" id="GO:0046872">
    <property type="term" value="F:metal ion binding"/>
    <property type="evidence" value="ECO:0007669"/>
    <property type="project" value="UniProtKB-KW"/>
</dbReference>
<dbReference type="AlphaFoldDB" id="A0A0R2BJU4"/>
<dbReference type="PANTHER" id="PTHR46124">
    <property type="entry name" value="D-AMINOACYL-TRNA DEACYLASE"/>
    <property type="match status" value="1"/>
</dbReference>
<dbReference type="PROSITE" id="PS01137">
    <property type="entry name" value="TATD_1"/>
    <property type="match status" value="1"/>
</dbReference>
<keyword evidence="5" id="KW-1185">Reference proteome</keyword>
<dbReference type="InterPro" id="IPR015991">
    <property type="entry name" value="TatD/YcfH-like"/>
</dbReference>
<feature type="binding site" evidence="3">
    <location>
        <position position="7"/>
    </location>
    <ligand>
        <name>a divalent metal cation</name>
        <dbReference type="ChEBI" id="CHEBI:60240"/>
        <label>1</label>
    </ligand>
</feature>
<dbReference type="CDD" id="cd01310">
    <property type="entry name" value="TatD_DNAse"/>
    <property type="match status" value="1"/>
</dbReference>
<dbReference type="Pfam" id="PF01026">
    <property type="entry name" value="TatD_DNase"/>
    <property type="match status" value="1"/>
</dbReference>
<gene>
    <name evidence="4" type="ORF">FC84_GL000486</name>
</gene>
<dbReference type="GO" id="GO:0004536">
    <property type="term" value="F:DNA nuclease activity"/>
    <property type="evidence" value="ECO:0007669"/>
    <property type="project" value="InterPro"/>
</dbReference>
<evidence type="ECO:0000313" key="4">
    <source>
        <dbReference type="EMBL" id="KRM79790.1"/>
    </source>
</evidence>
<dbReference type="PROSITE" id="PS01091">
    <property type="entry name" value="TATD_3"/>
    <property type="match status" value="1"/>
</dbReference>
<dbReference type="OrthoDB" id="9810005at2"/>
<feature type="binding site" evidence="3">
    <location>
        <position position="204"/>
    </location>
    <ligand>
        <name>a divalent metal cation</name>
        <dbReference type="ChEBI" id="CHEBI:60240"/>
        <label>1</label>
    </ligand>
</feature>
<feature type="binding site" evidence="3">
    <location>
        <position position="129"/>
    </location>
    <ligand>
        <name>a divalent metal cation</name>
        <dbReference type="ChEBI" id="CHEBI:60240"/>
        <label>2</label>
    </ligand>
</feature>
<keyword evidence="1 3" id="KW-0479">Metal-binding</keyword>
<dbReference type="PANTHER" id="PTHR46124:SF2">
    <property type="entry name" value="D-AMINOACYL-TRNA DEACYLASE"/>
    <property type="match status" value="1"/>
</dbReference>
<dbReference type="STRING" id="1423738.FC84_GL000486"/>
<feature type="binding site" evidence="3">
    <location>
        <position position="93"/>
    </location>
    <ligand>
        <name>a divalent metal cation</name>
        <dbReference type="ChEBI" id="CHEBI:60240"/>
        <label>1</label>
    </ligand>
</feature>
<dbReference type="Gene3D" id="3.20.20.140">
    <property type="entry name" value="Metal-dependent hydrolases"/>
    <property type="match status" value="1"/>
</dbReference>
<feature type="binding site" evidence="3">
    <location>
        <position position="9"/>
    </location>
    <ligand>
        <name>a divalent metal cation</name>
        <dbReference type="ChEBI" id="CHEBI:60240"/>
        <label>1</label>
    </ligand>
</feature>
<dbReference type="RefSeq" id="WP_057753545.1">
    <property type="nucleotide sequence ID" value="NZ_AYYK01000001.1"/>
</dbReference>
<feature type="binding site" evidence="3">
    <location>
        <position position="154"/>
    </location>
    <ligand>
        <name>a divalent metal cation</name>
        <dbReference type="ChEBI" id="CHEBI:60240"/>
        <label>2</label>
    </ligand>
</feature>
<dbReference type="GO" id="GO:0016788">
    <property type="term" value="F:hydrolase activity, acting on ester bonds"/>
    <property type="evidence" value="ECO:0007669"/>
    <property type="project" value="InterPro"/>
</dbReference>
<dbReference type="PIRSF" id="PIRSF005902">
    <property type="entry name" value="DNase_TatD"/>
    <property type="match status" value="1"/>
</dbReference>